<gene>
    <name evidence="2" type="ORF">SAMN05421510_11311</name>
</gene>
<dbReference type="InterPro" id="IPR036397">
    <property type="entry name" value="RNaseH_sf"/>
</dbReference>
<dbReference type="EMBL" id="FOFX01000131">
    <property type="protein sequence ID" value="SEQ64339.1"/>
    <property type="molecule type" value="Genomic_DNA"/>
</dbReference>
<protein>
    <submittedName>
        <fullName evidence="2">Putative transposase</fullName>
    </submittedName>
</protein>
<evidence type="ECO:0000313" key="2">
    <source>
        <dbReference type="EMBL" id="SEQ64339.1"/>
    </source>
</evidence>
<feature type="domain" description="Integrase catalytic" evidence="1">
    <location>
        <begin position="18"/>
        <end position="72"/>
    </location>
</feature>
<dbReference type="AlphaFoldDB" id="A0A1H9HPS4"/>
<evidence type="ECO:0000313" key="3">
    <source>
        <dbReference type="Proteomes" id="UP000181998"/>
    </source>
</evidence>
<proteinExistence type="predicted"/>
<dbReference type="PANTHER" id="PTHR46889">
    <property type="entry name" value="TRANSPOSASE INSF FOR INSERTION SEQUENCE IS3B-RELATED"/>
    <property type="match status" value="1"/>
</dbReference>
<dbReference type="InterPro" id="IPR012337">
    <property type="entry name" value="RNaseH-like_sf"/>
</dbReference>
<reference evidence="2 3" key="1">
    <citation type="submission" date="2016-10" db="EMBL/GenBank/DDBJ databases">
        <authorList>
            <person name="de Groot N.N."/>
        </authorList>
    </citation>
    <scope>NUCLEOTIDE SEQUENCE [LARGE SCALE GENOMIC DNA]</scope>
    <source>
        <strain evidence="2 3">Nm9</strain>
    </source>
</reference>
<name>A0A1H9HPS4_9PROT</name>
<dbReference type="InterPro" id="IPR001584">
    <property type="entry name" value="Integrase_cat-core"/>
</dbReference>
<evidence type="ECO:0000259" key="1">
    <source>
        <dbReference type="Pfam" id="PF13333"/>
    </source>
</evidence>
<dbReference type="Pfam" id="PF13333">
    <property type="entry name" value="rve_2"/>
    <property type="match status" value="1"/>
</dbReference>
<dbReference type="Gene3D" id="3.30.420.10">
    <property type="entry name" value="Ribonuclease H-like superfamily/Ribonuclease H"/>
    <property type="match status" value="1"/>
</dbReference>
<dbReference type="GO" id="GO:0003676">
    <property type="term" value="F:nucleic acid binding"/>
    <property type="evidence" value="ECO:0007669"/>
    <property type="project" value="InterPro"/>
</dbReference>
<dbReference type="Proteomes" id="UP000181998">
    <property type="component" value="Unassembled WGS sequence"/>
</dbReference>
<accession>A0A1H9HPS4</accession>
<organism evidence="2 3">
    <name type="scientific">Nitrosomonas ureae</name>
    <dbReference type="NCBI Taxonomy" id="44577"/>
    <lineage>
        <taxon>Bacteria</taxon>
        <taxon>Pseudomonadati</taxon>
        <taxon>Pseudomonadota</taxon>
        <taxon>Betaproteobacteria</taxon>
        <taxon>Nitrosomonadales</taxon>
        <taxon>Nitrosomonadaceae</taxon>
        <taxon>Nitrosomonas</taxon>
    </lineage>
</organism>
<dbReference type="GO" id="GO:0015074">
    <property type="term" value="P:DNA integration"/>
    <property type="evidence" value="ECO:0007669"/>
    <property type="project" value="InterPro"/>
</dbReference>
<dbReference type="PANTHER" id="PTHR46889:SF4">
    <property type="entry name" value="TRANSPOSASE INSO FOR INSERTION SEQUENCE ELEMENT IS911B-RELATED"/>
    <property type="match status" value="1"/>
</dbReference>
<dbReference type="InterPro" id="IPR050900">
    <property type="entry name" value="Transposase_IS3/IS150/IS904"/>
</dbReference>
<dbReference type="SUPFAM" id="SSF53098">
    <property type="entry name" value="Ribonuclease H-like"/>
    <property type="match status" value="1"/>
</dbReference>
<dbReference type="STRING" id="44577.ATY38_08220"/>
<sequence length="80" mass="9593">MIASMSRKGDCYDNAPMESFWGILKTELVHHRKFKTRQQAIQEITEYIEIFYNRQRKQKRLGYLSPAQFTQQYYANLLVA</sequence>